<comment type="subunit">
    <text evidence="8">Homodimer.</text>
</comment>
<comment type="similarity">
    <text evidence="8">Belongs to the shikimate dehydrogenase family.</text>
</comment>
<reference evidence="12 13" key="1">
    <citation type="submission" date="2020-08" db="EMBL/GenBank/DDBJ databases">
        <title>Genomic Encyclopedia of Type Strains, Phase IV (KMG-IV): sequencing the most valuable type-strain genomes for metagenomic binning, comparative biology and taxonomic classification.</title>
        <authorList>
            <person name="Goeker M."/>
        </authorList>
    </citation>
    <scope>NUCLEOTIDE SEQUENCE [LARGE SCALE GENOMIC DNA]</scope>
    <source>
        <strain evidence="12 13">DSM 16268</strain>
    </source>
</reference>
<feature type="binding site" evidence="8">
    <location>
        <position position="252"/>
    </location>
    <ligand>
        <name>shikimate</name>
        <dbReference type="ChEBI" id="CHEBI:36208"/>
    </ligand>
</feature>
<dbReference type="Gene3D" id="3.40.50.720">
    <property type="entry name" value="NAD(P)-binding Rossmann-like Domain"/>
    <property type="match status" value="1"/>
</dbReference>
<comment type="caution">
    <text evidence="8">Lacks conserved residue(s) required for the propagation of feature annotation.</text>
</comment>
<keyword evidence="4 8" id="KW-0521">NADP</keyword>
<organism evidence="12 13">
    <name type="scientific">Prosthecomicrobium pneumaticum</name>
    <dbReference type="NCBI Taxonomy" id="81895"/>
    <lineage>
        <taxon>Bacteria</taxon>
        <taxon>Pseudomonadati</taxon>
        <taxon>Pseudomonadota</taxon>
        <taxon>Alphaproteobacteria</taxon>
        <taxon>Hyphomicrobiales</taxon>
        <taxon>Kaistiaceae</taxon>
        <taxon>Prosthecomicrobium</taxon>
    </lineage>
</organism>
<dbReference type="PANTHER" id="PTHR21089:SF1">
    <property type="entry name" value="BIFUNCTIONAL 3-DEHYDROQUINATE DEHYDRATASE_SHIKIMATE DEHYDROGENASE, CHLOROPLASTIC"/>
    <property type="match status" value="1"/>
</dbReference>
<dbReference type="Pfam" id="PF08501">
    <property type="entry name" value="Shikimate_dh_N"/>
    <property type="match status" value="1"/>
</dbReference>
<evidence type="ECO:0000256" key="7">
    <source>
        <dbReference type="ARBA" id="ARBA00049442"/>
    </source>
</evidence>
<feature type="binding site" evidence="8">
    <location>
        <begin position="20"/>
        <end position="22"/>
    </location>
    <ligand>
        <name>shikimate</name>
        <dbReference type="ChEBI" id="CHEBI:36208"/>
    </ligand>
</feature>
<dbReference type="InterPro" id="IPR022893">
    <property type="entry name" value="Shikimate_DH_fam"/>
</dbReference>
<evidence type="ECO:0000256" key="3">
    <source>
        <dbReference type="ARBA" id="ARBA00022605"/>
    </source>
</evidence>
<dbReference type="SUPFAM" id="SSF53223">
    <property type="entry name" value="Aminoacid dehydrogenase-like, N-terminal domain"/>
    <property type="match status" value="1"/>
</dbReference>
<evidence type="ECO:0000313" key="12">
    <source>
        <dbReference type="EMBL" id="MBB5754105.1"/>
    </source>
</evidence>
<feature type="domain" description="Quinate/shikimate 5-dehydrogenase/glutamyl-tRNA reductase" evidence="9">
    <location>
        <begin position="129"/>
        <end position="197"/>
    </location>
</feature>
<sequence length="283" mass="29428">MSAEPAVPTAFVVGWPIAHSRSPIIHRHWLAEHGIAGDYLRLPVPPDEIGGFLRGLAEGPYRGGNVTVPHKEAAFAAAERHDPVATALGAVNTLWLEDGRLIGGNTDVAGFLGNLDQQAPGWDAAPGPAVVLGAGGAARAVIHGLIGRGFAPVFVVNRSRDRAEALAERFGPAVRPAGWEDLPGLLPGARILVNTTSLGMKGEPPLVVDLAPLGADALVTDIVYVPLETPFLAAARATGRSTVDGLGMLLHQAVPGFERWFGVRPTVTPALRALVLADLGVTA</sequence>
<dbReference type="GO" id="GO:0009423">
    <property type="term" value="P:chorismate biosynthetic process"/>
    <property type="evidence" value="ECO:0007669"/>
    <property type="project" value="UniProtKB-UniRule"/>
</dbReference>
<dbReference type="AlphaFoldDB" id="A0A7W9FNS4"/>
<evidence type="ECO:0000256" key="5">
    <source>
        <dbReference type="ARBA" id="ARBA00023002"/>
    </source>
</evidence>
<feature type="binding site" evidence="8">
    <location>
        <position position="92"/>
    </location>
    <ligand>
        <name>shikimate</name>
        <dbReference type="ChEBI" id="CHEBI:36208"/>
    </ligand>
</feature>
<dbReference type="GO" id="GO:0019632">
    <property type="term" value="P:shikimate metabolic process"/>
    <property type="evidence" value="ECO:0007669"/>
    <property type="project" value="InterPro"/>
</dbReference>
<dbReference type="InterPro" id="IPR041121">
    <property type="entry name" value="SDH_C"/>
</dbReference>
<dbReference type="HAMAP" id="MF_00222">
    <property type="entry name" value="Shikimate_DH_AroE"/>
    <property type="match status" value="1"/>
</dbReference>
<comment type="pathway">
    <text evidence="1 8">Metabolic intermediate biosynthesis; chorismate biosynthesis; chorismate from D-erythrose 4-phosphate and phosphoenolpyruvate: step 4/7.</text>
</comment>
<evidence type="ECO:0000256" key="8">
    <source>
        <dbReference type="HAMAP-Rule" id="MF_00222"/>
    </source>
</evidence>
<keyword evidence="6 8" id="KW-0057">Aromatic amino acid biosynthesis</keyword>
<feature type="binding site" evidence="8">
    <location>
        <position position="67"/>
    </location>
    <ligand>
        <name>shikimate</name>
        <dbReference type="ChEBI" id="CHEBI:36208"/>
    </ligand>
</feature>
<dbReference type="Pfam" id="PF01488">
    <property type="entry name" value="Shikimate_DH"/>
    <property type="match status" value="1"/>
</dbReference>
<dbReference type="InterPro" id="IPR011342">
    <property type="entry name" value="Shikimate_DH"/>
</dbReference>
<feature type="binding site" evidence="8">
    <location>
        <position position="107"/>
    </location>
    <ligand>
        <name>shikimate</name>
        <dbReference type="ChEBI" id="CHEBI:36208"/>
    </ligand>
</feature>
<dbReference type="Gene3D" id="3.40.50.10860">
    <property type="entry name" value="Leucine Dehydrogenase, chain A, domain 1"/>
    <property type="match status" value="1"/>
</dbReference>
<keyword evidence="5 8" id="KW-0560">Oxidoreductase</keyword>
<evidence type="ECO:0000259" key="9">
    <source>
        <dbReference type="Pfam" id="PF01488"/>
    </source>
</evidence>
<feature type="binding site" evidence="8">
    <location>
        <begin position="133"/>
        <end position="137"/>
    </location>
    <ligand>
        <name>NADP(+)</name>
        <dbReference type="ChEBI" id="CHEBI:58349"/>
    </ligand>
</feature>
<comment type="caution">
    <text evidence="12">The sequence shown here is derived from an EMBL/GenBank/DDBJ whole genome shotgun (WGS) entry which is preliminary data.</text>
</comment>
<dbReference type="Pfam" id="PF18317">
    <property type="entry name" value="SDH_C"/>
    <property type="match status" value="1"/>
</dbReference>
<comment type="function">
    <text evidence="8">Involved in the biosynthesis of the chorismate, which leads to the biosynthesis of aromatic amino acids. Catalyzes the reversible NADPH linked reduction of 3-dehydroshikimate (DHSA) to yield shikimate (SA).</text>
</comment>
<dbReference type="EMBL" id="JACHOO010000006">
    <property type="protein sequence ID" value="MBB5754105.1"/>
    <property type="molecule type" value="Genomic_DNA"/>
</dbReference>
<dbReference type="GO" id="GO:0004764">
    <property type="term" value="F:shikimate 3-dehydrogenase (NADP+) activity"/>
    <property type="evidence" value="ECO:0007669"/>
    <property type="project" value="UniProtKB-UniRule"/>
</dbReference>
<evidence type="ECO:0000259" key="10">
    <source>
        <dbReference type="Pfam" id="PF08501"/>
    </source>
</evidence>
<comment type="catalytic activity">
    <reaction evidence="7 8">
        <text>shikimate + NADP(+) = 3-dehydroshikimate + NADPH + H(+)</text>
        <dbReference type="Rhea" id="RHEA:17737"/>
        <dbReference type="ChEBI" id="CHEBI:15378"/>
        <dbReference type="ChEBI" id="CHEBI:16630"/>
        <dbReference type="ChEBI" id="CHEBI:36208"/>
        <dbReference type="ChEBI" id="CHEBI:57783"/>
        <dbReference type="ChEBI" id="CHEBI:58349"/>
        <dbReference type="EC" id="1.1.1.25"/>
    </reaction>
</comment>
<dbReference type="SUPFAM" id="SSF51735">
    <property type="entry name" value="NAD(P)-binding Rossmann-fold domains"/>
    <property type="match status" value="1"/>
</dbReference>
<dbReference type="NCBIfam" id="NF001312">
    <property type="entry name" value="PRK00258.1-4"/>
    <property type="match status" value="1"/>
</dbReference>
<accession>A0A7W9FNS4</accession>
<dbReference type="UniPathway" id="UPA00053">
    <property type="reaction ID" value="UER00087"/>
</dbReference>
<keyword evidence="13" id="KW-1185">Reference proteome</keyword>
<dbReference type="GO" id="GO:0005829">
    <property type="term" value="C:cytosol"/>
    <property type="evidence" value="ECO:0007669"/>
    <property type="project" value="TreeGrafter"/>
</dbReference>
<feature type="domain" description="SDH C-terminal" evidence="11">
    <location>
        <begin position="245"/>
        <end position="273"/>
    </location>
</feature>
<dbReference type="InterPro" id="IPR036291">
    <property type="entry name" value="NAD(P)-bd_dom_sf"/>
</dbReference>
<feature type="domain" description="Shikimate dehydrogenase substrate binding N-terminal" evidence="10">
    <location>
        <begin position="12"/>
        <end position="94"/>
    </location>
</feature>
<feature type="binding site" evidence="8">
    <location>
        <position position="224"/>
    </location>
    <ligand>
        <name>shikimate</name>
        <dbReference type="ChEBI" id="CHEBI:36208"/>
    </ligand>
</feature>
<dbReference type="GO" id="GO:0050661">
    <property type="term" value="F:NADP binding"/>
    <property type="evidence" value="ECO:0007669"/>
    <property type="project" value="InterPro"/>
</dbReference>
<feature type="binding site" evidence="8">
    <location>
        <position position="245"/>
    </location>
    <ligand>
        <name>NADP(+)</name>
        <dbReference type="ChEBI" id="CHEBI:58349"/>
    </ligand>
</feature>
<feature type="binding site" evidence="8">
    <location>
        <position position="222"/>
    </location>
    <ligand>
        <name>NADP(+)</name>
        <dbReference type="ChEBI" id="CHEBI:58349"/>
    </ligand>
</feature>
<feature type="active site" description="Proton acceptor" evidence="8">
    <location>
        <position position="71"/>
    </location>
</feature>
<dbReference type="RefSeq" id="WP_183857506.1">
    <property type="nucleotide sequence ID" value="NZ_JACHOO010000006.1"/>
</dbReference>
<evidence type="ECO:0000256" key="4">
    <source>
        <dbReference type="ARBA" id="ARBA00022857"/>
    </source>
</evidence>
<dbReference type="NCBIfam" id="TIGR00507">
    <property type="entry name" value="aroE"/>
    <property type="match status" value="1"/>
</dbReference>
<name>A0A7W9FNS4_9HYPH</name>
<evidence type="ECO:0000256" key="6">
    <source>
        <dbReference type="ARBA" id="ARBA00023141"/>
    </source>
</evidence>
<proteinExistence type="inferred from homology"/>
<dbReference type="GO" id="GO:0009073">
    <property type="term" value="P:aromatic amino acid family biosynthetic process"/>
    <property type="evidence" value="ECO:0007669"/>
    <property type="project" value="UniProtKB-KW"/>
</dbReference>
<gene>
    <name evidence="8" type="primary">aroE</name>
    <name evidence="12" type="ORF">GGQ63_003180</name>
</gene>
<dbReference type="InterPro" id="IPR006151">
    <property type="entry name" value="Shikm_DH/Glu-tRNA_Rdtase"/>
</dbReference>
<protein>
    <recommendedName>
        <fullName evidence="2 8">Shikimate dehydrogenase (NADP(+))</fullName>
        <shortName evidence="8">SDH</shortName>
        <ecNumber evidence="2 8">1.1.1.25</ecNumber>
    </recommendedName>
</protein>
<dbReference type="InterPro" id="IPR046346">
    <property type="entry name" value="Aminoacid_DH-like_N_sf"/>
</dbReference>
<evidence type="ECO:0000313" key="13">
    <source>
        <dbReference type="Proteomes" id="UP000523821"/>
    </source>
</evidence>
<evidence type="ECO:0000259" key="11">
    <source>
        <dbReference type="Pfam" id="PF18317"/>
    </source>
</evidence>
<keyword evidence="3 8" id="KW-0028">Amino-acid biosynthesis</keyword>
<evidence type="ECO:0000256" key="2">
    <source>
        <dbReference type="ARBA" id="ARBA00012962"/>
    </source>
</evidence>
<dbReference type="Proteomes" id="UP000523821">
    <property type="component" value="Unassembled WGS sequence"/>
</dbReference>
<dbReference type="EC" id="1.1.1.25" evidence="2 8"/>
<evidence type="ECO:0000256" key="1">
    <source>
        <dbReference type="ARBA" id="ARBA00004871"/>
    </source>
</evidence>
<dbReference type="CDD" id="cd01065">
    <property type="entry name" value="NAD_bind_Shikimate_DH"/>
    <property type="match status" value="1"/>
</dbReference>
<dbReference type="PANTHER" id="PTHR21089">
    <property type="entry name" value="SHIKIMATE DEHYDROGENASE"/>
    <property type="match status" value="1"/>
</dbReference>
<dbReference type="GO" id="GO:0008652">
    <property type="term" value="P:amino acid biosynthetic process"/>
    <property type="evidence" value="ECO:0007669"/>
    <property type="project" value="UniProtKB-KW"/>
</dbReference>
<dbReference type="InterPro" id="IPR013708">
    <property type="entry name" value="Shikimate_DH-bd_N"/>
</dbReference>